<protein>
    <submittedName>
        <fullName evidence="1">Uncharacterized protein</fullName>
    </submittedName>
</protein>
<evidence type="ECO:0000313" key="1">
    <source>
        <dbReference type="EMBL" id="EJW21235.1"/>
    </source>
</evidence>
<sequence length="37" mass="4460">MLSEFEANILFLDFNFHALEKFIFLRSQVYITTNDEC</sequence>
<comment type="caution">
    <text evidence="1">The sequence shown here is derived from an EMBL/GenBank/DDBJ whole genome shotgun (WGS) entry which is preliminary data.</text>
</comment>
<reference evidence="1 2" key="1">
    <citation type="journal article" date="2012" name="J. Bacteriol.">
        <title>Genome Sequence of Strain IMCC14465, Isolated from the East Sea, Belonging to the PS1 Clade of Alphaproteobacteria.</title>
        <authorList>
            <person name="Yang S.J."/>
            <person name="Kang I."/>
            <person name="Cho J.C."/>
        </authorList>
    </citation>
    <scope>NUCLEOTIDE SEQUENCE [LARGE SCALE GENOMIC DNA]</scope>
    <source>
        <strain evidence="1 2">IMCC14465</strain>
    </source>
</reference>
<name>J9A4F1_9PROT</name>
<dbReference type="EMBL" id="ALYF01000003">
    <property type="protein sequence ID" value="EJW21235.1"/>
    <property type="molecule type" value="Genomic_DNA"/>
</dbReference>
<dbReference type="AlphaFoldDB" id="J9A4F1"/>
<gene>
    <name evidence="1" type="ORF">IMCC14465_10310</name>
</gene>
<evidence type="ECO:0000313" key="2">
    <source>
        <dbReference type="Proteomes" id="UP000004836"/>
    </source>
</evidence>
<accession>J9A4F1</accession>
<keyword evidence="2" id="KW-1185">Reference proteome</keyword>
<organism evidence="1 2">
    <name type="scientific">alpha proteobacterium IMCC14465</name>
    <dbReference type="NCBI Taxonomy" id="1220535"/>
    <lineage>
        <taxon>Bacteria</taxon>
        <taxon>Pseudomonadati</taxon>
        <taxon>Pseudomonadota</taxon>
        <taxon>Alphaproteobacteria</taxon>
        <taxon>PS1 clade</taxon>
    </lineage>
</organism>
<dbReference type="Proteomes" id="UP000004836">
    <property type="component" value="Unassembled WGS sequence"/>
</dbReference>
<proteinExistence type="predicted"/>